<evidence type="ECO:0000256" key="1">
    <source>
        <dbReference type="SAM" id="Phobius"/>
    </source>
</evidence>
<proteinExistence type="predicted"/>
<dbReference type="PIRSF" id="PIRSF018266">
    <property type="entry name" value="FecR"/>
    <property type="match status" value="1"/>
</dbReference>
<dbReference type="Pfam" id="PF04773">
    <property type="entry name" value="FecR"/>
    <property type="match status" value="1"/>
</dbReference>
<keyword evidence="1" id="KW-0472">Membrane</keyword>
<keyword evidence="5" id="KW-1185">Reference proteome</keyword>
<dbReference type="Proteomes" id="UP000233618">
    <property type="component" value="Unassembled WGS sequence"/>
</dbReference>
<evidence type="ECO:0000313" key="4">
    <source>
        <dbReference type="EMBL" id="PKQ69503.1"/>
    </source>
</evidence>
<keyword evidence="1" id="KW-0812">Transmembrane</keyword>
<evidence type="ECO:0000259" key="3">
    <source>
        <dbReference type="Pfam" id="PF16344"/>
    </source>
</evidence>
<feature type="domain" description="FecR protein" evidence="2">
    <location>
        <begin position="132"/>
        <end position="219"/>
    </location>
</feature>
<dbReference type="Pfam" id="PF16344">
    <property type="entry name" value="FecR_C"/>
    <property type="match status" value="1"/>
</dbReference>
<organism evidence="4 5">
    <name type="scientific">Labilibaculum manganireducens</name>
    <dbReference type="NCBI Taxonomy" id="1940525"/>
    <lineage>
        <taxon>Bacteria</taxon>
        <taxon>Pseudomonadati</taxon>
        <taxon>Bacteroidota</taxon>
        <taxon>Bacteroidia</taxon>
        <taxon>Marinilabiliales</taxon>
        <taxon>Marinifilaceae</taxon>
        <taxon>Labilibaculum</taxon>
    </lineage>
</organism>
<dbReference type="Gene3D" id="3.55.50.30">
    <property type="match status" value="1"/>
</dbReference>
<dbReference type="InterPro" id="IPR006860">
    <property type="entry name" value="FecR"/>
</dbReference>
<dbReference type="EMBL" id="MVDE01000001">
    <property type="protein sequence ID" value="PKQ69503.1"/>
    <property type="molecule type" value="Genomic_DNA"/>
</dbReference>
<dbReference type="PANTHER" id="PTHR30273">
    <property type="entry name" value="PERIPLASMIC SIGNAL SENSOR AND SIGMA FACTOR ACTIVATOR FECR-RELATED"/>
    <property type="match status" value="1"/>
</dbReference>
<evidence type="ECO:0000259" key="2">
    <source>
        <dbReference type="Pfam" id="PF04773"/>
    </source>
</evidence>
<gene>
    <name evidence="4" type="ORF">BZG01_00815</name>
</gene>
<dbReference type="PANTHER" id="PTHR30273:SF2">
    <property type="entry name" value="PROTEIN FECR"/>
    <property type="match status" value="1"/>
</dbReference>
<dbReference type="Gene3D" id="2.60.120.1440">
    <property type="match status" value="1"/>
</dbReference>
<dbReference type="InterPro" id="IPR012373">
    <property type="entry name" value="Ferrdict_sens_TM"/>
</dbReference>
<dbReference type="GO" id="GO:0016989">
    <property type="term" value="F:sigma factor antagonist activity"/>
    <property type="evidence" value="ECO:0007669"/>
    <property type="project" value="TreeGrafter"/>
</dbReference>
<reference evidence="4 5" key="1">
    <citation type="journal article" date="2017" name="Front. Microbiol.">
        <title>Labilibaculum manganireducens gen. nov., sp. nov. and Labilibaculum filiforme sp. nov., Novel Bacteroidetes Isolated from Subsurface Sediments of the Baltic Sea.</title>
        <authorList>
            <person name="Vandieken V."/>
            <person name="Marshall I.P."/>
            <person name="Niemann H."/>
            <person name="Engelen B."/>
            <person name="Cypionka H."/>
        </authorList>
    </citation>
    <scope>NUCLEOTIDE SEQUENCE [LARGE SCALE GENOMIC DNA]</scope>
    <source>
        <strain evidence="4 5">59.10-2M</strain>
    </source>
</reference>
<comment type="caution">
    <text evidence="4">The sequence shown here is derived from an EMBL/GenBank/DDBJ whole genome shotgun (WGS) entry which is preliminary data.</text>
</comment>
<sequence length="341" mass="39206">MKNDNLHISDAFLAKFLLGETNKEEQSVVIRWLEEKHENRRHLDQLEQIWLESGKLNPHPISVNKKSAWTKLSFRLNQHEKTLSPSIQRFSRFRIALISSAAAFILVLFGIFNWYSDNKIQTEEYLLSNTSQSTIQDSLPDGSKIYLNKFAHISYHTSKTRQRIVNLQGDAFFTVKRDTLRPFIVNAGIGGVKVLGTSFQVKMKENGDIAVDVNSGKVELFRPNKTQTDTLHMILTNNEGGLISSQQDTIIRLTSNSSAFFWVDKRLSFRNKPLKEVFKVLESCYHITINSDNPEINNLYYSSSFIDEDAENVIKVISKTFNLTYSRKKNTFTISDPKKNE</sequence>
<feature type="domain" description="Protein FecR C-terminal" evidence="3">
    <location>
        <begin position="266"/>
        <end position="334"/>
    </location>
</feature>
<dbReference type="InterPro" id="IPR032508">
    <property type="entry name" value="FecR_C"/>
</dbReference>
<keyword evidence="1" id="KW-1133">Transmembrane helix</keyword>
<dbReference type="AlphaFoldDB" id="A0A2N3IGX3"/>
<name>A0A2N3IGX3_9BACT</name>
<evidence type="ECO:0008006" key="6">
    <source>
        <dbReference type="Google" id="ProtNLM"/>
    </source>
</evidence>
<accession>A0A2N3IGX3</accession>
<protein>
    <recommendedName>
        <fullName evidence="6">FecR protein domain-containing protein</fullName>
    </recommendedName>
</protein>
<evidence type="ECO:0000313" key="5">
    <source>
        <dbReference type="Proteomes" id="UP000233618"/>
    </source>
</evidence>
<feature type="transmembrane region" description="Helical" evidence="1">
    <location>
        <begin position="95"/>
        <end position="115"/>
    </location>
</feature>
<dbReference type="RefSeq" id="WP_101307924.1">
    <property type="nucleotide sequence ID" value="NZ_MVDE01000001.1"/>
</dbReference>